<keyword evidence="2" id="KW-0597">Phosphoprotein</keyword>
<keyword evidence="8 9" id="KW-0539">Nucleus</keyword>
<dbReference type="CDD" id="cd09857">
    <property type="entry name" value="PIN_EXO1"/>
    <property type="match status" value="1"/>
</dbReference>
<dbReference type="Pfam" id="PF00867">
    <property type="entry name" value="XPG_I"/>
    <property type="match status" value="1"/>
</dbReference>
<evidence type="ECO:0000256" key="9">
    <source>
        <dbReference type="RuleBase" id="RU910737"/>
    </source>
</evidence>
<dbReference type="EC" id="3.1.-.-" evidence="9"/>
<dbReference type="Pfam" id="PF00752">
    <property type="entry name" value="XPG_N"/>
    <property type="match status" value="1"/>
</dbReference>
<name>D8LF34_ECTSI</name>
<evidence type="ECO:0000259" key="11">
    <source>
        <dbReference type="SMART" id="SM00484"/>
    </source>
</evidence>
<dbReference type="OMA" id="DCITTED"/>
<keyword evidence="9" id="KW-0228">DNA excision</keyword>
<keyword evidence="9" id="KW-0238">DNA-binding</keyword>
<dbReference type="GO" id="GO:0006281">
    <property type="term" value="P:DNA repair"/>
    <property type="evidence" value="ECO:0007669"/>
    <property type="project" value="UniProtKB-UniRule"/>
</dbReference>
<dbReference type="SMART" id="SM00484">
    <property type="entry name" value="XPGI"/>
    <property type="match status" value="1"/>
</dbReference>
<evidence type="ECO:0000256" key="3">
    <source>
        <dbReference type="ARBA" id="ARBA00022722"/>
    </source>
</evidence>
<dbReference type="EMBL" id="FN648007">
    <property type="protein sequence ID" value="CBN78632.1"/>
    <property type="molecule type" value="Genomic_DNA"/>
</dbReference>
<evidence type="ECO:0000256" key="6">
    <source>
        <dbReference type="ARBA" id="ARBA00023128"/>
    </source>
</evidence>
<keyword evidence="14" id="KW-1185">Reference proteome</keyword>
<dbReference type="InterPro" id="IPR036279">
    <property type="entry name" value="5-3_exonuclease_C_sf"/>
</dbReference>
<feature type="compositionally biased region" description="Basic and acidic residues" evidence="10">
    <location>
        <begin position="80"/>
        <end position="99"/>
    </location>
</feature>
<gene>
    <name evidence="13" type="ORF">Esi_0141_0003</name>
</gene>
<keyword evidence="5 9" id="KW-0378">Hydrolase</keyword>
<evidence type="ECO:0000256" key="7">
    <source>
        <dbReference type="ARBA" id="ARBA00023204"/>
    </source>
</evidence>
<keyword evidence="7 9" id="KW-0234">DNA repair</keyword>
<comment type="function">
    <text evidence="9">5'-&gt;3' double-stranded DNA exonuclease which may also possess a cryptic 3'-&gt;5' double-stranded DNA exonuclease activity. Functions in DNA mismatch repair.</text>
</comment>
<evidence type="ECO:0000313" key="14">
    <source>
        <dbReference type="Proteomes" id="UP000002630"/>
    </source>
</evidence>
<dbReference type="GO" id="GO:0017108">
    <property type="term" value="F:5'-flap endonuclease activity"/>
    <property type="evidence" value="ECO:0007669"/>
    <property type="project" value="TreeGrafter"/>
</dbReference>
<reference evidence="13 14" key="1">
    <citation type="journal article" date="2010" name="Nature">
        <title>The Ectocarpus genome and the independent evolution of multicellularity in brown algae.</title>
        <authorList>
            <person name="Cock J.M."/>
            <person name="Sterck L."/>
            <person name="Rouze P."/>
            <person name="Scornet D."/>
            <person name="Allen A.E."/>
            <person name="Amoutzias G."/>
            <person name="Anthouard V."/>
            <person name="Artiguenave F."/>
            <person name="Aury J.M."/>
            <person name="Badger J.H."/>
            <person name="Beszteri B."/>
            <person name="Billiau K."/>
            <person name="Bonnet E."/>
            <person name="Bothwell J.H."/>
            <person name="Bowler C."/>
            <person name="Boyen C."/>
            <person name="Brownlee C."/>
            <person name="Carrano C.J."/>
            <person name="Charrier B."/>
            <person name="Cho G.Y."/>
            <person name="Coelho S.M."/>
            <person name="Collen J."/>
            <person name="Corre E."/>
            <person name="Da Silva C."/>
            <person name="Delage L."/>
            <person name="Delaroque N."/>
            <person name="Dittami S.M."/>
            <person name="Doulbeau S."/>
            <person name="Elias M."/>
            <person name="Farnham G."/>
            <person name="Gachon C.M."/>
            <person name="Gschloessl B."/>
            <person name="Heesch S."/>
            <person name="Jabbari K."/>
            <person name="Jubin C."/>
            <person name="Kawai H."/>
            <person name="Kimura K."/>
            <person name="Kloareg B."/>
            <person name="Kupper F.C."/>
            <person name="Lang D."/>
            <person name="Le Bail A."/>
            <person name="Leblanc C."/>
            <person name="Lerouge P."/>
            <person name="Lohr M."/>
            <person name="Lopez P.J."/>
            <person name="Martens C."/>
            <person name="Maumus F."/>
            <person name="Michel G."/>
            <person name="Miranda-Saavedra D."/>
            <person name="Morales J."/>
            <person name="Moreau H."/>
            <person name="Motomura T."/>
            <person name="Nagasato C."/>
            <person name="Napoli C.A."/>
            <person name="Nelson D.R."/>
            <person name="Nyvall-Collen P."/>
            <person name="Peters A.F."/>
            <person name="Pommier C."/>
            <person name="Potin P."/>
            <person name="Poulain J."/>
            <person name="Quesneville H."/>
            <person name="Read B."/>
            <person name="Rensing S.A."/>
            <person name="Ritter A."/>
            <person name="Rousvoal S."/>
            <person name="Samanta M."/>
            <person name="Samson G."/>
            <person name="Schroeder D.C."/>
            <person name="Segurens B."/>
            <person name="Strittmatter M."/>
            <person name="Tonon T."/>
            <person name="Tregear J.W."/>
            <person name="Valentin K."/>
            <person name="von Dassow P."/>
            <person name="Yamagishi T."/>
            <person name="Van de Peer Y."/>
            <person name="Wincker P."/>
        </authorList>
    </citation>
    <scope>NUCLEOTIDE SEQUENCE [LARGE SCALE GENOMIC DNA]</scope>
    <source>
        <strain evidence="14">Ec32 / CCAP1310/4</strain>
    </source>
</reference>
<comment type="similarity">
    <text evidence="9">Belongs to the XPG/RAD2 endonuclease family. EXO1 subfamily.</text>
</comment>
<evidence type="ECO:0000256" key="1">
    <source>
        <dbReference type="ARBA" id="ARBA00004123"/>
    </source>
</evidence>
<dbReference type="EMBL" id="FN649741">
    <property type="protein sequence ID" value="CBN78632.1"/>
    <property type="molecule type" value="Genomic_DNA"/>
</dbReference>
<dbReference type="InterPro" id="IPR006085">
    <property type="entry name" value="XPG_DNA_repair_N"/>
</dbReference>
<accession>D8LF34</accession>
<keyword evidence="9" id="KW-0479">Metal-binding</keyword>
<dbReference type="PRINTS" id="PR00853">
    <property type="entry name" value="XPGRADSUPER"/>
</dbReference>
<evidence type="ECO:0000256" key="4">
    <source>
        <dbReference type="ARBA" id="ARBA00022763"/>
    </source>
</evidence>
<dbReference type="GO" id="GO:0003677">
    <property type="term" value="F:DNA binding"/>
    <property type="evidence" value="ECO:0007669"/>
    <property type="project" value="UniProtKB-UniRule"/>
</dbReference>
<dbReference type="GO" id="GO:0005634">
    <property type="term" value="C:nucleus"/>
    <property type="evidence" value="ECO:0007669"/>
    <property type="project" value="UniProtKB-SubCell"/>
</dbReference>
<feature type="region of interest" description="Disordered" evidence="10">
    <location>
        <begin position="80"/>
        <end position="118"/>
    </location>
</feature>
<comment type="cofactor">
    <cofactor evidence="9">
        <name>Mg(2+)</name>
        <dbReference type="ChEBI" id="CHEBI:18420"/>
    </cofactor>
    <text evidence="9">Binds 2 magnesium ions per subunit. They probably participate in the reaction catalyzed by the enzyme. May bind an additional third magnesium ion after substrate binding.</text>
</comment>
<keyword evidence="6" id="KW-0496">Mitochondrion</keyword>
<protein>
    <recommendedName>
        <fullName evidence="9">Exonuclease 1</fullName>
        <ecNumber evidence="9">3.1.-.-</ecNumber>
    </recommendedName>
</protein>
<sequence>MGVNTLLKHLGPCLGDSHVERFRGKTVALDGNTFIFRGCYSCSEQVALGQACTGPVDHLMKRVRMLRHYGVKPWVVLDGRRTPMKDDTGKQRRQEREKNLSMAKHFRRQAEESSAGPEKEDLLQKAQTFFQKSIHVTRQMVTNAMSALKREGVECMVSPYANGPSTKQAHPCVANDPHYGNQVGFFFFTEADAQVAYLVKSGLASAVITEDSDILVYMAAVKSTAPVLYKMDEFGTCKELGFDPEKLSSLPGVIGKFGRGLSIFSGEGGGRSFVQLAALAGCDYVDNIRGLGLLTALPIVTKFRRTPADKRVSHILMHVQKMGKTIPTGHRDRMHLAEMSFFWHRVYDPRTKKCVHFCEAAPELMGTADVPALPSTAGGTAFLGLVR</sequence>
<dbReference type="GO" id="GO:0046872">
    <property type="term" value="F:metal ion binding"/>
    <property type="evidence" value="ECO:0007669"/>
    <property type="project" value="UniProtKB-UniRule"/>
</dbReference>
<dbReference type="PANTHER" id="PTHR11081:SF8">
    <property type="entry name" value="EXONUCLEASE 1"/>
    <property type="match status" value="1"/>
</dbReference>
<dbReference type="PANTHER" id="PTHR11081">
    <property type="entry name" value="FLAP ENDONUCLEASE FAMILY MEMBER"/>
    <property type="match status" value="1"/>
</dbReference>
<dbReference type="eggNOG" id="KOG2518">
    <property type="taxonomic scope" value="Eukaryota"/>
</dbReference>
<dbReference type="InterPro" id="IPR006084">
    <property type="entry name" value="XPG/Rad2"/>
</dbReference>
<evidence type="ECO:0000256" key="5">
    <source>
        <dbReference type="ARBA" id="ARBA00022801"/>
    </source>
</evidence>
<keyword evidence="3 9" id="KW-0540">Nuclease</keyword>
<feature type="domain" description="XPG N-terminal" evidence="12">
    <location>
        <begin position="1"/>
        <end position="99"/>
    </location>
</feature>
<organism evidence="13 14">
    <name type="scientific">Ectocarpus siliculosus</name>
    <name type="common">Brown alga</name>
    <name type="synonym">Conferva siliculosa</name>
    <dbReference type="NCBI Taxonomy" id="2880"/>
    <lineage>
        <taxon>Eukaryota</taxon>
        <taxon>Sar</taxon>
        <taxon>Stramenopiles</taxon>
        <taxon>Ochrophyta</taxon>
        <taxon>PX clade</taxon>
        <taxon>Phaeophyceae</taxon>
        <taxon>Ectocarpales</taxon>
        <taxon>Ectocarpaceae</taxon>
        <taxon>Ectocarpus</taxon>
    </lineage>
</organism>
<evidence type="ECO:0000256" key="2">
    <source>
        <dbReference type="ARBA" id="ARBA00022553"/>
    </source>
</evidence>
<evidence type="ECO:0000313" key="13">
    <source>
        <dbReference type="EMBL" id="CBN78632.1"/>
    </source>
</evidence>
<dbReference type="SMART" id="SM00485">
    <property type="entry name" value="XPGN"/>
    <property type="match status" value="1"/>
</dbReference>
<comment type="subcellular location">
    <subcellularLocation>
        <location evidence="1 9">Nucleus</location>
    </subcellularLocation>
</comment>
<evidence type="ECO:0000256" key="8">
    <source>
        <dbReference type="ARBA" id="ARBA00023242"/>
    </source>
</evidence>
<evidence type="ECO:0000256" key="10">
    <source>
        <dbReference type="SAM" id="MobiDB-lite"/>
    </source>
</evidence>
<proteinExistence type="inferred from homology"/>
<dbReference type="InterPro" id="IPR006086">
    <property type="entry name" value="XPG-I_dom"/>
</dbReference>
<dbReference type="Gene3D" id="3.40.50.1010">
    <property type="entry name" value="5'-nuclease"/>
    <property type="match status" value="1"/>
</dbReference>
<dbReference type="InParanoid" id="D8LF34"/>
<dbReference type="SUPFAM" id="SSF88723">
    <property type="entry name" value="PIN domain-like"/>
    <property type="match status" value="1"/>
</dbReference>
<dbReference type="InterPro" id="IPR044752">
    <property type="entry name" value="PIN-like_EXO1"/>
</dbReference>
<dbReference type="OrthoDB" id="26491at2759"/>
<evidence type="ECO:0000259" key="12">
    <source>
        <dbReference type="SMART" id="SM00485"/>
    </source>
</evidence>
<keyword evidence="9" id="KW-0267">Excision nuclease</keyword>
<dbReference type="GO" id="GO:0035312">
    <property type="term" value="F:5'-3' DNA exonuclease activity"/>
    <property type="evidence" value="ECO:0007669"/>
    <property type="project" value="UniProtKB-UniRule"/>
</dbReference>
<dbReference type="AlphaFoldDB" id="D8LF34"/>
<dbReference type="Gene3D" id="1.10.150.20">
    <property type="entry name" value="5' to 3' exonuclease, C-terminal subdomain"/>
    <property type="match status" value="1"/>
</dbReference>
<dbReference type="InterPro" id="IPR029060">
    <property type="entry name" value="PIN-like_dom_sf"/>
</dbReference>
<dbReference type="STRING" id="2880.D8LF34"/>
<keyword evidence="4 9" id="KW-0227">DNA damage</keyword>
<dbReference type="Proteomes" id="UP000002630">
    <property type="component" value="Linkage Group LG16"/>
</dbReference>
<keyword evidence="9" id="KW-0269">Exonuclease</keyword>
<keyword evidence="9" id="KW-0460">Magnesium</keyword>
<dbReference type="SUPFAM" id="SSF47807">
    <property type="entry name" value="5' to 3' exonuclease, C-terminal subdomain"/>
    <property type="match status" value="1"/>
</dbReference>
<feature type="domain" description="XPG-I" evidence="11">
    <location>
        <begin position="189"/>
        <end position="252"/>
    </location>
</feature>